<dbReference type="GO" id="GO:0043139">
    <property type="term" value="F:5'-3' DNA helicase activity"/>
    <property type="evidence" value="ECO:0007669"/>
    <property type="project" value="UniProtKB-UniRule"/>
</dbReference>
<evidence type="ECO:0000256" key="13">
    <source>
        <dbReference type="SAM" id="MobiDB-lite"/>
    </source>
</evidence>
<keyword evidence="6 12" id="KW-0238">DNA-binding</keyword>
<feature type="binding site" evidence="12">
    <location>
        <begin position="150"/>
        <end position="157"/>
    </location>
    <ligand>
        <name>ATP</name>
        <dbReference type="ChEBI" id="CHEBI:30616"/>
    </ligand>
</feature>
<dbReference type="InterPro" id="IPR027417">
    <property type="entry name" value="P-loop_NTPase"/>
</dbReference>
<sequence>MSPLLMFVGIPRRFKRYGGDRIISLLGNRSYAGRTSSELAGIVLQRRTLARLSGAVQHAAKSNSGNNERAHSLKQGYIRSEPLPVSTRDELAFQQHGQNQGEVLIAPRRAKQALVFHKSELPHFYRPELSEEQKHVLNKVLQGESVFFTGSAGTGKSVLLRAIIEALGGPSDSIAVTASTGIAAAHIGGQTLHSFAGAGLGHGDLNKLIKRIKQDPAARARWMKAKVLIIDEVSMVDATWFDQLEEIARKVRGKWKRPFGGIQLVICGDFFQLPPVRDSDRFDAPASFVFDSYSWDICVKTKVMLTQVFRQKDPRLVKMLNDARIGVVTDESAQILKALARPVFYDDGIGPTELYPLRYEADSANRRQLMRLPGEARTFYAYDKHGKDDDDNAVNPERAALLFSRMIVPKSLPLKVGAQVMCLRQNVRICGLVNGSIGRVVDFMKPAQVRTYSENNPEWSIIGSIAKPSNAGEHASPGDTPVPGRRTQSAAANEFYENQEWPLVQYMNGQCVLMTPTNFTVETPKGAVEVERLQVPLVLAWALTVHKSQGQTLERVKINLQRTFETGQAYVALSRCTSLDTLEVYGFDRERSVQAHPRVQQWALTLTTLNSFTQPTSSSRPARLSTARG</sequence>
<evidence type="ECO:0000256" key="8">
    <source>
        <dbReference type="ARBA" id="ARBA00023172"/>
    </source>
</evidence>
<evidence type="ECO:0000256" key="1">
    <source>
        <dbReference type="ARBA" id="ARBA00022741"/>
    </source>
</evidence>
<evidence type="ECO:0000256" key="6">
    <source>
        <dbReference type="ARBA" id="ARBA00023125"/>
    </source>
</evidence>
<comment type="cofactor">
    <cofactor evidence="12">
        <name>Mg(2+)</name>
        <dbReference type="ChEBI" id="CHEBI:18420"/>
    </cofactor>
</comment>
<name>A0A8H3B9S0_9AGAM</name>
<comment type="subunit">
    <text evidence="12">Monomer.</text>
</comment>
<keyword evidence="9 12" id="KW-0234">DNA repair</keyword>
<keyword evidence="5 12" id="KW-0067">ATP-binding</keyword>
<keyword evidence="3 12" id="KW-0378">Hydrolase</keyword>
<evidence type="ECO:0000256" key="11">
    <source>
        <dbReference type="ARBA" id="ARBA00023242"/>
    </source>
</evidence>
<feature type="domain" description="AAA+ ATPase" evidence="14">
    <location>
        <begin position="142"/>
        <end position="288"/>
    </location>
</feature>
<comment type="similarity">
    <text evidence="12">Belongs to the helicase family. PIF1 subfamily.</text>
</comment>
<keyword evidence="2 12" id="KW-0227">DNA damage</keyword>
<accession>A0A8H3B9S0</accession>
<gene>
    <name evidence="12" type="primary">PIF1</name>
    <name evidence="15" type="ORF">RDB_LOCUS127874</name>
</gene>
<organism evidence="15 16">
    <name type="scientific">Rhizoctonia solani</name>
    <dbReference type="NCBI Taxonomy" id="456999"/>
    <lineage>
        <taxon>Eukaryota</taxon>
        <taxon>Fungi</taxon>
        <taxon>Dikarya</taxon>
        <taxon>Basidiomycota</taxon>
        <taxon>Agaricomycotina</taxon>
        <taxon>Agaricomycetes</taxon>
        <taxon>Cantharellales</taxon>
        <taxon>Ceratobasidiaceae</taxon>
        <taxon>Rhizoctonia</taxon>
    </lineage>
</organism>
<dbReference type="EC" id="5.6.2.3" evidence="12"/>
<keyword evidence="4 12" id="KW-0347">Helicase</keyword>
<dbReference type="Pfam" id="PF05970">
    <property type="entry name" value="PIF1"/>
    <property type="match status" value="1"/>
</dbReference>
<evidence type="ECO:0000259" key="14">
    <source>
        <dbReference type="SMART" id="SM00382"/>
    </source>
</evidence>
<comment type="subcellular location">
    <subcellularLocation>
        <location evidence="12">Nucleus</location>
    </subcellularLocation>
    <subcellularLocation>
        <location evidence="12">Mitochondrion</location>
    </subcellularLocation>
</comment>
<dbReference type="Pfam" id="PF21530">
    <property type="entry name" value="Pif1_2B_dom"/>
    <property type="match status" value="1"/>
</dbReference>
<keyword evidence="7 12" id="KW-0496">Mitochondrion</keyword>
<dbReference type="EMBL" id="CAJMWW010000151">
    <property type="protein sequence ID" value="CAE6451294.1"/>
    <property type="molecule type" value="Genomic_DNA"/>
</dbReference>
<protein>
    <recommendedName>
        <fullName evidence="12">ATP-dependent DNA helicase PIF1</fullName>
        <ecNumber evidence="12">5.6.2.3</ecNumber>
    </recommendedName>
    <alternativeName>
        <fullName evidence="12">DNA 5'-3' helicase PIF1</fullName>
    </alternativeName>
    <alternativeName>
        <fullName evidence="12">DNA repair and recombination helicase PIF1</fullName>
    </alternativeName>
</protein>
<comment type="catalytic activity">
    <reaction evidence="12">
        <text>ATP + H2O = ADP + phosphate + H(+)</text>
        <dbReference type="Rhea" id="RHEA:13065"/>
        <dbReference type="ChEBI" id="CHEBI:15377"/>
        <dbReference type="ChEBI" id="CHEBI:15378"/>
        <dbReference type="ChEBI" id="CHEBI:30616"/>
        <dbReference type="ChEBI" id="CHEBI:43474"/>
        <dbReference type="ChEBI" id="CHEBI:456216"/>
        <dbReference type="EC" id="5.6.2.3"/>
    </reaction>
</comment>
<evidence type="ECO:0000256" key="7">
    <source>
        <dbReference type="ARBA" id="ARBA00023128"/>
    </source>
</evidence>
<dbReference type="GO" id="GO:0016787">
    <property type="term" value="F:hydrolase activity"/>
    <property type="evidence" value="ECO:0007669"/>
    <property type="project" value="UniProtKB-KW"/>
</dbReference>
<evidence type="ECO:0000256" key="12">
    <source>
        <dbReference type="HAMAP-Rule" id="MF_03176"/>
    </source>
</evidence>
<dbReference type="GO" id="GO:0006281">
    <property type="term" value="P:DNA repair"/>
    <property type="evidence" value="ECO:0007669"/>
    <property type="project" value="UniProtKB-UniRule"/>
</dbReference>
<dbReference type="SMART" id="SM00382">
    <property type="entry name" value="AAA"/>
    <property type="match status" value="1"/>
</dbReference>
<dbReference type="HAMAP" id="MF_03176">
    <property type="entry name" value="PIF1"/>
    <property type="match status" value="1"/>
</dbReference>
<dbReference type="InterPro" id="IPR051055">
    <property type="entry name" value="PIF1_helicase"/>
</dbReference>
<dbReference type="InterPro" id="IPR049163">
    <property type="entry name" value="Pif1-like_2B_dom"/>
</dbReference>
<dbReference type="InterPro" id="IPR003593">
    <property type="entry name" value="AAA+_ATPase"/>
</dbReference>
<feature type="region of interest" description="Disordered" evidence="13">
    <location>
        <begin position="467"/>
        <end position="487"/>
    </location>
</feature>
<dbReference type="CDD" id="cd18809">
    <property type="entry name" value="SF1_C_RecD"/>
    <property type="match status" value="1"/>
</dbReference>
<dbReference type="GO" id="GO:0005739">
    <property type="term" value="C:mitochondrion"/>
    <property type="evidence" value="ECO:0007669"/>
    <property type="project" value="UniProtKB-SubCell"/>
</dbReference>
<keyword evidence="1 12" id="KW-0547">Nucleotide-binding</keyword>
<evidence type="ECO:0000256" key="10">
    <source>
        <dbReference type="ARBA" id="ARBA00023235"/>
    </source>
</evidence>
<evidence type="ECO:0000256" key="5">
    <source>
        <dbReference type="ARBA" id="ARBA00022840"/>
    </source>
</evidence>
<proteinExistence type="inferred from homology"/>
<dbReference type="PANTHER" id="PTHR47642:SF5">
    <property type="entry name" value="ATP-DEPENDENT DNA HELICASE"/>
    <property type="match status" value="1"/>
</dbReference>
<keyword evidence="11 12" id="KW-0539">Nucleus</keyword>
<dbReference type="Gene3D" id="3.40.50.300">
    <property type="entry name" value="P-loop containing nucleotide triphosphate hydrolases"/>
    <property type="match status" value="2"/>
</dbReference>
<dbReference type="GO" id="GO:0006310">
    <property type="term" value="P:DNA recombination"/>
    <property type="evidence" value="ECO:0007669"/>
    <property type="project" value="UniProtKB-UniRule"/>
</dbReference>
<dbReference type="GO" id="GO:0005634">
    <property type="term" value="C:nucleus"/>
    <property type="evidence" value="ECO:0007669"/>
    <property type="project" value="UniProtKB-SubCell"/>
</dbReference>
<dbReference type="Proteomes" id="UP000663841">
    <property type="component" value="Unassembled WGS sequence"/>
</dbReference>
<dbReference type="GO" id="GO:0003677">
    <property type="term" value="F:DNA binding"/>
    <property type="evidence" value="ECO:0007669"/>
    <property type="project" value="UniProtKB-KW"/>
</dbReference>
<comment type="function">
    <text evidence="12">DNA-dependent ATPase and 5'-3' DNA helicase required for the maintenance of both mitochondrial and nuclear genome stability.</text>
</comment>
<evidence type="ECO:0000256" key="3">
    <source>
        <dbReference type="ARBA" id="ARBA00022801"/>
    </source>
</evidence>
<evidence type="ECO:0000256" key="9">
    <source>
        <dbReference type="ARBA" id="ARBA00023204"/>
    </source>
</evidence>
<dbReference type="SUPFAM" id="SSF52540">
    <property type="entry name" value="P-loop containing nucleoside triphosphate hydrolases"/>
    <property type="match status" value="2"/>
</dbReference>
<evidence type="ECO:0000256" key="2">
    <source>
        <dbReference type="ARBA" id="ARBA00022763"/>
    </source>
</evidence>
<keyword evidence="8 12" id="KW-0233">DNA recombination</keyword>
<evidence type="ECO:0000256" key="4">
    <source>
        <dbReference type="ARBA" id="ARBA00022806"/>
    </source>
</evidence>
<comment type="caution">
    <text evidence="15">The sequence shown here is derived from an EMBL/GenBank/DDBJ whole genome shotgun (WGS) entry which is preliminary data.</text>
</comment>
<evidence type="ECO:0000313" key="15">
    <source>
        <dbReference type="EMBL" id="CAE6451294.1"/>
    </source>
</evidence>
<evidence type="ECO:0000313" key="16">
    <source>
        <dbReference type="Proteomes" id="UP000663841"/>
    </source>
</evidence>
<keyword evidence="10 12" id="KW-0413">Isomerase</keyword>
<dbReference type="AlphaFoldDB" id="A0A8H3B9S0"/>
<dbReference type="GO" id="GO:0000723">
    <property type="term" value="P:telomere maintenance"/>
    <property type="evidence" value="ECO:0007669"/>
    <property type="project" value="InterPro"/>
</dbReference>
<dbReference type="GO" id="GO:0005524">
    <property type="term" value="F:ATP binding"/>
    <property type="evidence" value="ECO:0007669"/>
    <property type="project" value="UniProtKB-UniRule"/>
</dbReference>
<comment type="caution">
    <text evidence="12">Lacks conserved residue(s) required for the propagation of feature annotation.</text>
</comment>
<dbReference type="PANTHER" id="PTHR47642">
    <property type="entry name" value="ATP-DEPENDENT DNA HELICASE"/>
    <property type="match status" value="1"/>
</dbReference>
<dbReference type="CDD" id="cd18037">
    <property type="entry name" value="DEXSc_Pif1_like"/>
    <property type="match status" value="1"/>
</dbReference>
<reference evidence="15" key="1">
    <citation type="submission" date="2021-01" db="EMBL/GenBank/DDBJ databases">
        <authorList>
            <person name="Kaushik A."/>
        </authorList>
    </citation>
    <scope>NUCLEOTIDE SEQUENCE</scope>
    <source>
        <strain evidence="15">AG3-T5</strain>
    </source>
</reference>
<dbReference type="InterPro" id="IPR048293">
    <property type="entry name" value="PIF1_RRM3_pfh1"/>
</dbReference>
<dbReference type="InterPro" id="IPR010285">
    <property type="entry name" value="DNA_helicase_pif1-like_DEAD"/>
</dbReference>